<dbReference type="AlphaFoldDB" id="A0AAF3EMU8"/>
<evidence type="ECO:0000313" key="7">
    <source>
        <dbReference type="WBParaSite" id="MBELARI_LOCUS15370"/>
    </source>
</evidence>
<evidence type="ECO:0000256" key="4">
    <source>
        <dbReference type="SAM" id="SignalP"/>
    </source>
</evidence>
<feature type="signal peptide" evidence="4">
    <location>
        <begin position="1"/>
        <end position="20"/>
    </location>
</feature>
<evidence type="ECO:0000256" key="3">
    <source>
        <dbReference type="ARBA" id="ARBA00023157"/>
    </source>
</evidence>
<name>A0AAF3EMU8_9BILA</name>
<dbReference type="InterPro" id="IPR036880">
    <property type="entry name" value="Kunitz_BPTI_sf"/>
</dbReference>
<feature type="domain" description="BPTI/Kunitz inhibitor" evidence="5">
    <location>
        <begin position="114"/>
        <end position="165"/>
    </location>
</feature>
<dbReference type="SUPFAM" id="SSF57362">
    <property type="entry name" value="BPTI-like"/>
    <property type="match status" value="1"/>
</dbReference>
<reference evidence="7" key="1">
    <citation type="submission" date="2024-02" db="UniProtKB">
        <authorList>
            <consortium name="WormBaseParasite"/>
        </authorList>
    </citation>
    <scope>IDENTIFICATION</scope>
</reference>
<feature type="chain" id="PRO_5042207909" evidence="4">
    <location>
        <begin position="21"/>
        <end position="169"/>
    </location>
</feature>
<evidence type="ECO:0000256" key="1">
    <source>
        <dbReference type="ARBA" id="ARBA00022690"/>
    </source>
</evidence>
<evidence type="ECO:0000256" key="2">
    <source>
        <dbReference type="ARBA" id="ARBA00022900"/>
    </source>
</evidence>
<dbReference type="GO" id="GO:0004867">
    <property type="term" value="F:serine-type endopeptidase inhibitor activity"/>
    <property type="evidence" value="ECO:0007669"/>
    <property type="project" value="UniProtKB-KW"/>
</dbReference>
<keyword evidence="6" id="KW-1185">Reference proteome</keyword>
<dbReference type="PRINTS" id="PR00759">
    <property type="entry name" value="BASICPTASE"/>
</dbReference>
<dbReference type="Proteomes" id="UP000887575">
    <property type="component" value="Unassembled WGS sequence"/>
</dbReference>
<evidence type="ECO:0000259" key="5">
    <source>
        <dbReference type="PROSITE" id="PS50279"/>
    </source>
</evidence>
<dbReference type="GO" id="GO:0005615">
    <property type="term" value="C:extracellular space"/>
    <property type="evidence" value="ECO:0007669"/>
    <property type="project" value="TreeGrafter"/>
</dbReference>
<dbReference type="FunFam" id="4.10.410.10:FF:000020">
    <property type="entry name" value="Collagen, type VI, alpha 3"/>
    <property type="match status" value="1"/>
</dbReference>
<protein>
    <submittedName>
        <fullName evidence="7">BPTI/Kunitz inhibitor domain-containing protein</fullName>
    </submittedName>
</protein>
<dbReference type="CDD" id="cd00109">
    <property type="entry name" value="Kunitz-type"/>
    <property type="match status" value="1"/>
</dbReference>
<dbReference type="SMART" id="SM00131">
    <property type="entry name" value="KU"/>
    <property type="match status" value="1"/>
</dbReference>
<sequence length="169" mass="18834">MERFIYLSAFILLSISSVKAGCSECKKSDPPGVEGFHKDKTGNSSAGCLIRLLTCNQPNYVIYKSPSGTVGQADPSLVLVCNENTQWETRDEKWIVDSVDCHSTTEMPKPKEACQLDGPIVGPCKAAFPSWYFDKGTRKCIEFTYGGCQGNENRWRSKETCERDCLDKN</sequence>
<dbReference type="PANTHER" id="PTHR10083:SF374">
    <property type="entry name" value="BPTI_KUNITZ INHIBITOR DOMAIN-CONTAINING PROTEIN"/>
    <property type="match status" value="1"/>
</dbReference>
<proteinExistence type="predicted"/>
<organism evidence="6 7">
    <name type="scientific">Mesorhabditis belari</name>
    <dbReference type="NCBI Taxonomy" id="2138241"/>
    <lineage>
        <taxon>Eukaryota</taxon>
        <taxon>Metazoa</taxon>
        <taxon>Ecdysozoa</taxon>
        <taxon>Nematoda</taxon>
        <taxon>Chromadorea</taxon>
        <taxon>Rhabditida</taxon>
        <taxon>Rhabditina</taxon>
        <taxon>Rhabditomorpha</taxon>
        <taxon>Rhabditoidea</taxon>
        <taxon>Rhabditidae</taxon>
        <taxon>Mesorhabditinae</taxon>
        <taxon>Mesorhabditis</taxon>
    </lineage>
</organism>
<dbReference type="PROSITE" id="PS50279">
    <property type="entry name" value="BPTI_KUNITZ_2"/>
    <property type="match status" value="1"/>
</dbReference>
<dbReference type="InterPro" id="IPR050098">
    <property type="entry name" value="TFPI/VKTCI-like"/>
</dbReference>
<dbReference type="Gene3D" id="4.10.410.10">
    <property type="entry name" value="Pancreatic trypsin inhibitor Kunitz domain"/>
    <property type="match status" value="1"/>
</dbReference>
<dbReference type="Pfam" id="PF00014">
    <property type="entry name" value="Kunitz_BPTI"/>
    <property type="match status" value="1"/>
</dbReference>
<dbReference type="WBParaSite" id="MBELARI_LOCUS15370">
    <property type="protein sequence ID" value="MBELARI_LOCUS15370"/>
    <property type="gene ID" value="MBELARI_LOCUS15370"/>
</dbReference>
<evidence type="ECO:0000313" key="6">
    <source>
        <dbReference type="Proteomes" id="UP000887575"/>
    </source>
</evidence>
<keyword evidence="1" id="KW-0646">Protease inhibitor</keyword>
<dbReference type="PANTHER" id="PTHR10083">
    <property type="entry name" value="KUNITZ-TYPE PROTEASE INHIBITOR-RELATED"/>
    <property type="match status" value="1"/>
</dbReference>
<keyword evidence="3" id="KW-1015">Disulfide bond</keyword>
<keyword evidence="2" id="KW-0722">Serine protease inhibitor</keyword>
<accession>A0AAF3EMU8</accession>
<dbReference type="InterPro" id="IPR002223">
    <property type="entry name" value="Kunitz_BPTI"/>
</dbReference>
<keyword evidence="4" id="KW-0732">Signal</keyword>